<comment type="cofactor">
    <cofactor evidence="1">
        <name>Cu(2+)</name>
        <dbReference type="ChEBI" id="CHEBI:29036"/>
    </cofactor>
</comment>
<evidence type="ECO:0000313" key="18">
    <source>
        <dbReference type="Proteomes" id="UP001365542"/>
    </source>
</evidence>
<keyword evidence="5" id="KW-0732">Signal</keyword>
<evidence type="ECO:0000256" key="10">
    <source>
        <dbReference type="ARBA" id="ARBA00023157"/>
    </source>
</evidence>
<protein>
    <recommendedName>
        <fullName evidence="15">lytic cellulose monooxygenase (C4-dehydrogenating)</fullName>
        <ecNumber evidence="15">1.14.99.56</ecNumber>
    </recommendedName>
</protein>
<evidence type="ECO:0000256" key="14">
    <source>
        <dbReference type="ARBA" id="ARBA00045077"/>
    </source>
</evidence>
<keyword evidence="11" id="KW-0119">Carbohydrate metabolism</keyword>
<dbReference type="GO" id="GO:0030245">
    <property type="term" value="P:cellulose catabolic process"/>
    <property type="evidence" value="ECO:0007669"/>
    <property type="project" value="UniProtKB-KW"/>
</dbReference>
<evidence type="ECO:0000256" key="11">
    <source>
        <dbReference type="ARBA" id="ARBA00023277"/>
    </source>
</evidence>
<dbReference type="PANTHER" id="PTHR33353:SF10">
    <property type="entry name" value="ENDO-BETA-1,4-GLUCANASE D"/>
    <property type="match status" value="1"/>
</dbReference>
<evidence type="ECO:0000256" key="13">
    <source>
        <dbReference type="ARBA" id="ARBA00044502"/>
    </source>
</evidence>
<comment type="catalytic activity">
    <reaction evidence="14">
        <text>[(1-&gt;4)-beta-D-glucosyl]n+m + reduced acceptor + O2 = 4-dehydro-beta-D-glucosyl-[(1-&gt;4)-beta-D-glucosyl]n-1 + [(1-&gt;4)-beta-D-glucosyl]m + acceptor + H2O.</text>
        <dbReference type="EC" id="1.14.99.56"/>
    </reaction>
</comment>
<evidence type="ECO:0000256" key="7">
    <source>
        <dbReference type="ARBA" id="ARBA00023002"/>
    </source>
</evidence>
<evidence type="ECO:0000256" key="15">
    <source>
        <dbReference type="ARBA" id="ARBA00047174"/>
    </source>
</evidence>
<dbReference type="GO" id="GO:0046872">
    <property type="term" value="F:metal ion binding"/>
    <property type="evidence" value="ECO:0007669"/>
    <property type="project" value="UniProtKB-KW"/>
</dbReference>
<evidence type="ECO:0000313" key="17">
    <source>
        <dbReference type="EMBL" id="KAK6539148.1"/>
    </source>
</evidence>
<dbReference type="Proteomes" id="UP001365542">
    <property type="component" value="Unassembled WGS sequence"/>
</dbReference>
<accession>A0AAV9XGY6</accession>
<dbReference type="CDD" id="cd21175">
    <property type="entry name" value="LPMO_AA9"/>
    <property type="match status" value="1"/>
</dbReference>
<evidence type="ECO:0000256" key="9">
    <source>
        <dbReference type="ARBA" id="ARBA00023033"/>
    </source>
</evidence>
<dbReference type="Gene3D" id="2.70.50.70">
    <property type="match status" value="1"/>
</dbReference>
<keyword evidence="8" id="KW-0186">Copper</keyword>
<evidence type="ECO:0000256" key="12">
    <source>
        <dbReference type="ARBA" id="ARBA00023326"/>
    </source>
</evidence>
<organism evidence="17 18">
    <name type="scientific">Orbilia ellipsospora</name>
    <dbReference type="NCBI Taxonomy" id="2528407"/>
    <lineage>
        <taxon>Eukaryota</taxon>
        <taxon>Fungi</taxon>
        <taxon>Dikarya</taxon>
        <taxon>Ascomycota</taxon>
        <taxon>Pezizomycotina</taxon>
        <taxon>Orbiliomycetes</taxon>
        <taxon>Orbiliales</taxon>
        <taxon>Orbiliaceae</taxon>
        <taxon>Orbilia</taxon>
    </lineage>
</organism>
<dbReference type="GO" id="GO:0005576">
    <property type="term" value="C:extracellular region"/>
    <property type="evidence" value="ECO:0007669"/>
    <property type="project" value="UniProtKB-SubCell"/>
</dbReference>
<dbReference type="InterPro" id="IPR049892">
    <property type="entry name" value="AA9"/>
</dbReference>
<keyword evidence="3" id="KW-0964">Secreted</keyword>
<dbReference type="EC" id="1.14.99.56" evidence="15"/>
<reference evidence="17 18" key="1">
    <citation type="submission" date="2019-10" db="EMBL/GenBank/DDBJ databases">
        <authorList>
            <person name="Palmer J.M."/>
        </authorList>
    </citation>
    <scope>NUCLEOTIDE SEQUENCE [LARGE SCALE GENOMIC DNA]</scope>
    <source>
        <strain evidence="17 18">TWF694</strain>
    </source>
</reference>
<evidence type="ECO:0000259" key="16">
    <source>
        <dbReference type="Pfam" id="PF03443"/>
    </source>
</evidence>
<dbReference type="AlphaFoldDB" id="A0AAV9XGY6"/>
<comment type="caution">
    <text evidence="17">The sequence shown here is derived from an EMBL/GenBank/DDBJ whole genome shotgun (WGS) entry which is preliminary data.</text>
</comment>
<evidence type="ECO:0000256" key="6">
    <source>
        <dbReference type="ARBA" id="ARBA00023001"/>
    </source>
</evidence>
<dbReference type="GO" id="GO:0004497">
    <property type="term" value="F:monooxygenase activity"/>
    <property type="evidence" value="ECO:0007669"/>
    <property type="project" value="UniProtKB-KW"/>
</dbReference>
<proteinExistence type="inferred from homology"/>
<comment type="subcellular location">
    <subcellularLocation>
        <location evidence="2">Secreted</location>
    </subcellularLocation>
</comment>
<keyword evidence="12" id="KW-0624">Polysaccharide degradation</keyword>
<dbReference type="EMBL" id="JAVHJO010000006">
    <property type="protein sequence ID" value="KAK6539148.1"/>
    <property type="molecule type" value="Genomic_DNA"/>
</dbReference>
<keyword evidence="4" id="KW-0479">Metal-binding</keyword>
<evidence type="ECO:0000256" key="5">
    <source>
        <dbReference type="ARBA" id="ARBA00022729"/>
    </source>
</evidence>
<keyword evidence="18" id="KW-1185">Reference proteome</keyword>
<evidence type="ECO:0000256" key="1">
    <source>
        <dbReference type="ARBA" id="ARBA00001973"/>
    </source>
</evidence>
<gene>
    <name evidence="17" type="ORF">TWF694_009392</name>
</gene>
<evidence type="ECO:0000256" key="3">
    <source>
        <dbReference type="ARBA" id="ARBA00022525"/>
    </source>
</evidence>
<keyword evidence="9" id="KW-0503">Monooxygenase</keyword>
<evidence type="ECO:0000256" key="4">
    <source>
        <dbReference type="ARBA" id="ARBA00022723"/>
    </source>
</evidence>
<evidence type="ECO:0000256" key="2">
    <source>
        <dbReference type="ARBA" id="ARBA00004613"/>
    </source>
</evidence>
<dbReference type="PANTHER" id="PTHR33353">
    <property type="entry name" value="PUTATIVE (AFU_ORTHOLOGUE AFUA_1G12560)-RELATED"/>
    <property type="match status" value="1"/>
</dbReference>
<keyword evidence="10" id="KW-1015">Disulfide bond</keyword>
<feature type="domain" description="Auxiliary Activity family 9 catalytic" evidence="16">
    <location>
        <begin position="1"/>
        <end position="171"/>
    </location>
</feature>
<evidence type="ECO:0000256" key="8">
    <source>
        <dbReference type="ARBA" id="ARBA00023008"/>
    </source>
</evidence>
<comment type="similarity">
    <text evidence="13">Belongs to the polysaccharide monooxygenase AA9 family.</text>
</comment>
<dbReference type="Pfam" id="PF03443">
    <property type="entry name" value="AA9"/>
    <property type="match status" value="1"/>
</dbReference>
<dbReference type="InterPro" id="IPR005103">
    <property type="entry name" value="AA9_LPMO"/>
</dbReference>
<keyword evidence="6" id="KW-0136">Cellulose degradation</keyword>
<name>A0AAV9XGY6_9PEZI</name>
<keyword evidence="7" id="KW-0560">Oxidoreductase</keyword>
<sequence>MRCFQDDNIPDPGTITVKAGDDIGFVVAGRIIHEGPLLWYMARAPTGKTAASMDGSGPIWFKINETHPFIRTTPAPLDMFAWPWYNASEVHLKIPKCLPSGQYLLRVESIALHIAFLEGQHEFFGACAQLKVTNGGIGRPGPFASFPGAYTDDEPGLFLDIHDDWVQPEQYDVPGPAVWTC</sequence>